<keyword evidence="1" id="KW-1133">Transmembrane helix</keyword>
<keyword evidence="3" id="KW-0808">Transferase</keyword>
<keyword evidence="4" id="KW-1185">Reference proteome</keyword>
<keyword evidence="1" id="KW-0812">Transmembrane</keyword>
<reference evidence="3 4" key="1">
    <citation type="submission" date="2021-05" db="EMBL/GenBank/DDBJ databases">
        <title>A Polyphasic approach of four new species of the genus Ohtaekwangia: Ohtaekwangia histidinii sp. nov., Ohtaekwangia cretensis sp. nov., Ohtaekwangia indiensis sp. nov., Ohtaekwangia reichenbachii sp. nov. from diverse environment.</title>
        <authorList>
            <person name="Octaviana S."/>
        </authorList>
    </citation>
    <scope>NUCLEOTIDE SEQUENCE [LARGE SCALE GENOMIC DNA]</scope>
    <source>
        <strain evidence="3 4">PWU20</strain>
    </source>
</reference>
<keyword evidence="1" id="KW-0472">Membrane</keyword>
<dbReference type="EMBL" id="JAHESD010000017">
    <property type="protein sequence ID" value="MBT1703625.1"/>
    <property type="molecule type" value="Genomic_DNA"/>
</dbReference>
<dbReference type="InterPro" id="IPR050640">
    <property type="entry name" value="Bact_2-comp_sensor_kinase"/>
</dbReference>
<dbReference type="InterPro" id="IPR010559">
    <property type="entry name" value="Sig_transdc_His_kin_internal"/>
</dbReference>
<protein>
    <submittedName>
        <fullName evidence="3">Histidine kinase</fullName>
    </submittedName>
</protein>
<sequence>MPGSNNHNKVLLLHFSFWLLYFSYRVYDISQHIGFKKAVFYVSIPMSLNILASYIHYFAILPGWILKKNFSRYAIQLLLLLTFILTFRITTENLAFANLITNENYYKTVKLSRVVSTLWDTLSFLIFTGMIRFTLDWFDLENKKKQLENEKLVAELNYLKAQINPHFLFNTLHNLNYLVYSGSKKSTEVIIKLSNIMRYMIYDANRDKVPLKKEIEYMNDYVLLESIRLNEVFKITFDIKGNVHEQEISPLIMITFLENAFKHGVSDQEKDCWINVSLHVTDTSIEYKVSNKKINNSIQHKLKSGFGLENVKKRLQLSYPDAHDLKIIDADSVYQVSLTLTK</sequence>
<dbReference type="Pfam" id="PF06580">
    <property type="entry name" value="His_kinase"/>
    <property type="match status" value="1"/>
</dbReference>
<feature type="transmembrane region" description="Helical" evidence="1">
    <location>
        <begin position="111"/>
        <end position="135"/>
    </location>
</feature>
<dbReference type="GO" id="GO:0016301">
    <property type="term" value="F:kinase activity"/>
    <property type="evidence" value="ECO:0007669"/>
    <property type="project" value="UniProtKB-KW"/>
</dbReference>
<comment type="caution">
    <text evidence="3">The sequence shown here is derived from an EMBL/GenBank/DDBJ whole genome shotgun (WGS) entry which is preliminary data.</text>
</comment>
<dbReference type="InterPro" id="IPR036890">
    <property type="entry name" value="HATPase_C_sf"/>
</dbReference>
<name>A0ABS5VS15_9BACT</name>
<evidence type="ECO:0000313" key="4">
    <source>
        <dbReference type="Proteomes" id="UP000772618"/>
    </source>
</evidence>
<dbReference type="PANTHER" id="PTHR34220">
    <property type="entry name" value="SENSOR HISTIDINE KINASE YPDA"/>
    <property type="match status" value="1"/>
</dbReference>
<dbReference type="PANTHER" id="PTHR34220:SF7">
    <property type="entry name" value="SENSOR HISTIDINE KINASE YPDA"/>
    <property type="match status" value="1"/>
</dbReference>
<feature type="transmembrane region" description="Helical" evidence="1">
    <location>
        <begin position="73"/>
        <end position="91"/>
    </location>
</feature>
<keyword evidence="3" id="KW-0418">Kinase</keyword>
<feature type="domain" description="Signal transduction histidine kinase internal region" evidence="2">
    <location>
        <begin position="154"/>
        <end position="231"/>
    </location>
</feature>
<gene>
    <name evidence="3" type="ORF">KK060_10065</name>
</gene>
<evidence type="ECO:0000259" key="2">
    <source>
        <dbReference type="Pfam" id="PF06580"/>
    </source>
</evidence>
<evidence type="ECO:0000313" key="3">
    <source>
        <dbReference type="EMBL" id="MBT1703625.1"/>
    </source>
</evidence>
<dbReference type="RefSeq" id="WP_254153586.1">
    <property type="nucleotide sequence ID" value="NZ_JAHESD010000017.1"/>
</dbReference>
<proteinExistence type="predicted"/>
<dbReference type="Gene3D" id="3.30.565.10">
    <property type="entry name" value="Histidine kinase-like ATPase, C-terminal domain"/>
    <property type="match status" value="1"/>
</dbReference>
<accession>A0ABS5VS15</accession>
<evidence type="ECO:0000256" key="1">
    <source>
        <dbReference type="SAM" id="Phobius"/>
    </source>
</evidence>
<organism evidence="3 4">
    <name type="scientific">Chryseosolibacter indicus</name>
    <dbReference type="NCBI Taxonomy" id="2782351"/>
    <lineage>
        <taxon>Bacteria</taxon>
        <taxon>Pseudomonadati</taxon>
        <taxon>Bacteroidota</taxon>
        <taxon>Cytophagia</taxon>
        <taxon>Cytophagales</taxon>
        <taxon>Chryseotaleaceae</taxon>
        <taxon>Chryseosolibacter</taxon>
    </lineage>
</organism>
<feature type="transmembrane region" description="Helical" evidence="1">
    <location>
        <begin position="38"/>
        <end position="61"/>
    </location>
</feature>
<dbReference type="Proteomes" id="UP000772618">
    <property type="component" value="Unassembled WGS sequence"/>
</dbReference>